<dbReference type="AlphaFoldDB" id="A0A6B3LQP7"/>
<protein>
    <submittedName>
        <fullName evidence="1">Uncharacterized protein</fullName>
    </submittedName>
</protein>
<accession>A0A6B3LQP7</accession>
<reference evidence="1 2" key="1">
    <citation type="submission" date="2020-02" db="EMBL/GenBank/DDBJ databases">
        <authorList>
            <person name="Kim M.K."/>
        </authorList>
    </citation>
    <scope>NUCLEOTIDE SEQUENCE [LARGE SCALE GENOMIC DNA]</scope>
    <source>
        <strain evidence="1 2">BT327</strain>
    </source>
</reference>
<sequence length="176" mass="19535">MKKHLISRISDISSLLLLAFVLYTSQPQEPQKQMRTVPPSPPPAPVTLAALTVPTDEAYFDLIVETSECLGEKLWIGGKIECLTTLDSHGRKPALRKFAVKDLTATGLSTYNSYKLRNNYGTLKAIGDKNGRVFLQLQEGPMQLQPTTGEAPITVSYERTLPEAIYHDTDGNWICK</sequence>
<name>A0A6B3LQP7_9BACT</name>
<proteinExistence type="predicted"/>
<comment type="caution">
    <text evidence="1">The sequence shown here is derived from an EMBL/GenBank/DDBJ whole genome shotgun (WGS) entry which is preliminary data.</text>
</comment>
<gene>
    <name evidence="1" type="ORF">GXP69_02405</name>
</gene>
<evidence type="ECO:0000313" key="1">
    <source>
        <dbReference type="EMBL" id="NEM96536.1"/>
    </source>
</evidence>
<keyword evidence="2" id="KW-1185">Reference proteome</keyword>
<dbReference type="EMBL" id="JAAGWD010000001">
    <property type="protein sequence ID" value="NEM96536.1"/>
    <property type="molecule type" value="Genomic_DNA"/>
</dbReference>
<evidence type="ECO:0000313" key="2">
    <source>
        <dbReference type="Proteomes" id="UP000474777"/>
    </source>
</evidence>
<dbReference type="RefSeq" id="WP_163911905.1">
    <property type="nucleotide sequence ID" value="NZ_JAAGWD010000001.1"/>
</dbReference>
<organism evidence="1 2">
    <name type="scientific">Pontibacter burrus</name>
    <dbReference type="NCBI Taxonomy" id="2704466"/>
    <lineage>
        <taxon>Bacteria</taxon>
        <taxon>Pseudomonadati</taxon>
        <taxon>Bacteroidota</taxon>
        <taxon>Cytophagia</taxon>
        <taxon>Cytophagales</taxon>
        <taxon>Hymenobacteraceae</taxon>
        <taxon>Pontibacter</taxon>
    </lineage>
</organism>
<dbReference type="Proteomes" id="UP000474777">
    <property type="component" value="Unassembled WGS sequence"/>
</dbReference>